<reference evidence="1 2" key="1">
    <citation type="journal article" date="2019" name="Sci. Rep.">
        <title>Orb-weaving spider Araneus ventricosus genome elucidates the spidroin gene catalogue.</title>
        <authorList>
            <person name="Kono N."/>
            <person name="Nakamura H."/>
            <person name="Ohtoshi R."/>
            <person name="Moran D.A.P."/>
            <person name="Shinohara A."/>
            <person name="Yoshida Y."/>
            <person name="Fujiwara M."/>
            <person name="Mori M."/>
            <person name="Tomita M."/>
            <person name="Arakawa K."/>
        </authorList>
    </citation>
    <scope>NUCLEOTIDE SEQUENCE [LARGE SCALE GENOMIC DNA]</scope>
</reference>
<keyword evidence="2" id="KW-1185">Reference proteome</keyword>
<protein>
    <recommendedName>
        <fullName evidence="3">Mos1 transposase HTH domain-containing protein</fullName>
    </recommendedName>
</protein>
<evidence type="ECO:0008006" key="3">
    <source>
        <dbReference type="Google" id="ProtNLM"/>
    </source>
</evidence>
<gene>
    <name evidence="1" type="ORF">AVEN_198677_1</name>
</gene>
<proteinExistence type="predicted"/>
<organism evidence="1 2">
    <name type="scientific">Araneus ventricosus</name>
    <name type="common">Orbweaver spider</name>
    <name type="synonym">Epeira ventricosa</name>
    <dbReference type="NCBI Taxonomy" id="182803"/>
    <lineage>
        <taxon>Eukaryota</taxon>
        <taxon>Metazoa</taxon>
        <taxon>Ecdysozoa</taxon>
        <taxon>Arthropoda</taxon>
        <taxon>Chelicerata</taxon>
        <taxon>Arachnida</taxon>
        <taxon>Araneae</taxon>
        <taxon>Araneomorphae</taxon>
        <taxon>Entelegynae</taxon>
        <taxon>Araneoidea</taxon>
        <taxon>Araneidae</taxon>
        <taxon>Araneus</taxon>
    </lineage>
</organism>
<comment type="caution">
    <text evidence="1">The sequence shown here is derived from an EMBL/GenBank/DDBJ whole genome shotgun (WGS) entry which is preliminary data.</text>
</comment>
<sequence>MKWVQADHQPPLQMSTFRKFERWFWRVGETIDEVASALSISYGPAHQIIHDKLDFHKFCARWVPRKLTAEHKLTRFRVSIHKNTFSRDSALPPYCDDSLRWISEPWTPSD</sequence>
<evidence type="ECO:0000313" key="1">
    <source>
        <dbReference type="EMBL" id="GBN04017.1"/>
    </source>
</evidence>
<evidence type="ECO:0000313" key="2">
    <source>
        <dbReference type="Proteomes" id="UP000499080"/>
    </source>
</evidence>
<dbReference type="AlphaFoldDB" id="A0A4Y2KQT8"/>
<dbReference type="OrthoDB" id="6471471at2759"/>
<accession>A0A4Y2KQT8</accession>
<name>A0A4Y2KQT8_ARAVE</name>
<dbReference type="EMBL" id="BGPR01004849">
    <property type="protein sequence ID" value="GBN04017.1"/>
    <property type="molecule type" value="Genomic_DNA"/>
</dbReference>
<dbReference type="Proteomes" id="UP000499080">
    <property type="component" value="Unassembled WGS sequence"/>
</dbReference>